<comment type="catalytic activity">
    <reaction evidence="1 7">
        <text>guanosine(46) in tRNA + S-adenosyl-L-methionine = N(7)-methylguanosine(46) in tRNA + S-adenosyl-L-homocysteine</text>
        <dbReference type="Rhea" id="RHEA:42708"/>
        <dbReference type="Rhea" id="RHEA-COMP:10188"/>
        <dbReference type="Rhea" id="RHEA-COMP:10189"/>
        <dbReference type="ChEBI" id="CHEBI:57856"/>
        <dbReference type="ChEBI" id="CHEBI:59789"/>
        <dbReference type="ChEBI" id="CHEBI:74269"/>
        <dbReference type="ChEBI" id="CHEBI:74480"/>
        <dbReference type="EC" id="2.1.1.33"/>
    </reaction>
</comment>
<dbReference type="eggNOG" id="COG0220">
    <property type="taxonomic scope" value="Bacteria"/>
</dbReference>
<evidence type="ECO:0000256" key="6">
    <source>
        <dbReference type="ARBA" id="ARBA00022694"/>
    </source>
</evidence>
<evidence type="ECO:0000256" key="5">
    <source>
        <dbReference type="ARBA" id="ARBA00022691"/>
    </source>
</evidence>
<comment type="similarity">
    <text evidence="7">Belongs to the class I-like SAM-binding methyltransferase superfamily. TrmB family.</text>
</comment>
<feature type="binding site" evidence="7">
    <location>
        <position position="119"/>
    </location>
    <ligand>
        <name>S-adenosyl-L-methionine</name>
        <dbReference type="ChEBI" id="CHEBI:59789"/>
    </ligand>
</feature>
<feature type="binding site" evidence="7">
    <location>
        <position position="97"/>
    </location>
    <ligand>
        <name>S-adenosyl-L-methionine</name>
        <dbReference type="ChEBI" id="CHEBI:59789"/>
    </ligand>
</feature>
<dbReference type="InterPro" id="IPR029063">
    <property type="entry name" value="SAM-dependent_MTases_sf"/>
</dbReference>
<evidence type="ECO:0000256" key="4">
    <source>
        <dbReference type="ARBA" id="ARBA00022679"/>
    </source>
</evidence>
<dbReference type="Pfam" id="PF02390">
    <property type="entry name" value="Methyltransf_4"/>
    <property type="match status" value="1"/>
</dbReference>
<feature type="binding site" evidence="7">
    <location>
        <position position="45"/>
    </location>
    <ligand>
        <name>S-adenosyl-L-methionine</name>
        <dbReference type="ChEBI" id="CHEBI:59789"/>
    </ligand>
</feature>
<keyword evidence="3 7" id="KW-0489">Methyltransferase</keyword>
<dbReference type="Gene3D" id="3.40.50.150">
    <property type="entry name" value="Vaccinia Virus protein VP39"/>
    <property type="match status" value="1"/>
</dbReference>
<dbReference type="InterPro" id="IPR055361">
    <property type="entry name" value="tRNA_methyltr_TrmB_bact"/>
</dbReference>
<dbReference type="PANTHER" id="PTHR23417:SF14">
    <property type="entry name" value="PENTACOTRIPEPTIDE-REPEAT REGION OF PRORP DOMAIN-CONTAINING PROTEIN"/>
    <property type="match status" value="1"/>
</dbReference>
<evidence type="ECO:0000313" key="9">
    <source>
        <dbReference type="Proteomes" id="UP000028537"/>
    </source>
</evidence>
<proteinExistence type="inferred from homology"/>
<dbReference type="AlphaFoldDB" id="A0A084EXH8"/>
<evidence type="ECO:0000256" key="1">
    <source>
        <dbReference type="ARBA" id="ARBA00000142"/>
    </source>
</evidence>
<keyword evidence="6 7" id="KW-0819">tRNA processing</keyword>
<gene>
    <name evidence="7 8" type="primary">trmB</name>
    <name evidence="8" type="ORF">UDIV_5580</name>
</gene>
<comment type="pathway">
    <text evidence="7">tRNA modification; N(7)-methylguanine-tRNA biosynthesis.</text>
</comment>
<dbReference type="Proteomes" id="UP000028537">
    <property type="component" value="Unassembled WGS sequence"/>
</dbReference>
<dbReference type="GO" id="GO:0008176">
    <property type="term" value="F:tRNA (guanine(46)-N7)-methyltransferase activity"/>
    <property type="evidence" value="ECO:0007669"/>
    <property type="project" value="UniProtKB-UniRule"/>
</dbReference>
<protein>
    <recommendedName>
        <fullName evidence="7">tRNA (guanine-N(7)-)-methyltransferase</fullName>
        <ecNumber evidence="7">2.1.1.33</ecNumber>
    </recommendedName>
    <alternativeName>
        <fullName evidence="7">tRNA (guanine(46)-N(7))-methyltransferase</fullName>
    </alternativeName>
    <alternativeName>
        <fullName evidence="7">tRNA(m7G46)-methyltransferase</fullName>
    </alternativeName>
</protein>
<dbReference type="EC" id="2.1.1.33" evidence="7"/>
<dbReference type="InterPro" id="IPR003358">
    <property type="entry name" value="tRNA_(Gua-N-7)_MeTrfase_Trmb"/>
</dbReference>
<dbReference type="UniPathway" id="UPA00989"/>
<accession>A0A084EXH8</accession>
<keyword evidence="9" id="KW-1185">Reference proteome</keyword>
<dbReference type="HAMAP" id="MF_01057">
    <property type="entry name" value="tRNA_methyltr_TrmB"/>
    <property type="match status" value="1"/>
</dbReference>
<evidence type="ECO:0000256" key="3">
    <source>
        <dbReference type="ARBA" id="ARBA00022603"/>
    </source>
</evidence>
<comment type="function">
    <text evidence="2 7">Catalyzes the formation of N(7)-methylguanine at position 46 (m7G46) in tRNA.</text>
</comment>
<feature type="binding site" evidence="7">
    <location>
        <position position="70"/>
    </location>
    <ligand>
        <name>S-adenosyl-L-methionine</name>
        <dbReference type="ChEBI" id="CHEBI:59789"/>
    </ligand>
</feature>
<name>A0A084EXH8_9BACT</name>
<dbReference type="NCBIfam" id="NF001080">
    <property type="entry name" value="PRK00121.2-2"/>
    <property type="match status" value="1"/>
</dbReference>
<feature type="binding site" evidence="7">
    <location>
        <position position="123"/>
    </location>
    <ligand>
        <name>substrate</name>
    </ligand>
</feature>
<dbReference type="PROSITE" id="PS51625">
    <property type="entry name" value="SAM_MT_TRMB"/>
    <property type="match status" value="1"/>
</dbReference>
<keyword evidence="4 7" id="KW-0808">Transferase</keyword>
<comment type="caution">
    <text evidence="7">Lacks conserved residue(s) required for the propagation of feature annotation.</text>
</comment>
<dbReference type="PANTHER" id="PTHR23417">
    <property type="entry name" value="3-DEOXY-D-MANNO-OCTULOSONIC-ACID TRANSFERASE/TRNA GUANINE-N 7 - -METHYLTRANSFERASE"/>
    <property type="match status" value="1"/>
</dbReference>
<feature type="binding site" evidence="7">
    <location>
        <begin position="199"/>
        <end position="202"/>
    </location>
    <ligand>
        <name>substrate</name>
    </ligand>
</feature>
<evidence type="ECO:0000256" key="2">
    <source>
        <dbReference type="ARBA" id="ARBA00003015"/>
    </source>
</evidence>
<dbReference type="SUPFAM" id="SSF53335">
    <property type="entry name" value="S-adenosyl-L-methionine-dependent methyltransferases"/>
    <property type="match status" value="1"/>
</dbReference>
<dbReference type="OrthoDB" id="9802090at2"/>
<dbReference type="RefSeq" id="WP_038103183.1">
    <property type="nucleotide sequence ID" value="NZ_JFDP01000066.1"/>
</dbReference>
<reference evidence="8 9" key="1">
    <citation type="submission" date="2014-02" db="EMBL/GenBank/DDBJ databases">
        <title>Genome sequence of Ureaplasma diversum strain 246.</title>
        <authorList>
            <person name="Sirand-Pugnet P."/>
            <person name="Breton M."/>
            <person name="Dordet-Frisoni E."/>
            <person name="Baranowski E."/>
            <person name="Barre A."/>
            <person name="Couture C."/>
            <person name="Dupuy V."/>
            <person name="Gaurivaud P."/>
            <person name="Jacob D."/>
            <person name="Lemaitre C."/>
            <person name="Manso-Silvan L."/>
            <person name="Nikolski M."/>
            <person name="Nouvel L.-X."/>
            <person name="Poumarat F."/>
            <person name="Tardy F."/>
            <person name="Thebault P."/>
            <person name="Theil S."/>
            <person name="Citti C."/>
            <person name="Thiaucourt F."/>
            <person name="Blanchard A."/>
        </authorList>
    </citation>
    <scope>NUCLEOTIDE SEQUENCE [LARGE SCALE GENOMIC DNA]</scope>
    <source>
        <strain evidence="8 9">NCTC 246</strain>
    </source>
</reference>
<keyword evidence="5 7" id="KW-0949">S-adenosyl-L-methionine</keyword>
<organism evidence="8 9">
    <name type="scientific">Ureaplasma diversum NCTC 246</name>
    <dbReference type="NCBI Taxonomy" id="1188241"/>
    <lineage>
        <taxon>Bacteria</taxon>
        <taxon>Bacillati</taxon>
        <taxon>Mycoplasmatota</taxon>
        <taxon>Mycoplasmoidales</taxon>
        <taxon>Mycoplasmoidaceae</taxon>
        <taxon>Ureaplasma</taxon>
    </lineage>
</organism>
<feature type="binding site" evidence="7">
    <location>
        <position position="155"/>
    </location>
    <ligand>
        <name>substrate</name>
    </ligand>
</feature>
<comment type="caution">
    <text evidence="8">The sequence shown here is derived from an EMBL/GenBank/DDBJ whole genome shotgun (WGS) entry which is preliminary data.</text>
</comment>
<dbReference type="GO" id="GO:0043527">
    <property type="term" value="C:tRNA methyltransferase complex"/>
    <property type="evidence" value="ECO:0007669"/>
    <property type="project" value="TreeGrafter"/>
</dbReference>
<dbReference type="EMBL" id="JFDP01000066">
    <property type="protein sequence ID" value="KEZ22670.1"/>
    <property type="molecule type" value="Genomic_DNA"/>
</dbReference>
<sequence length="220" mass="25702">MRLRNDKNAKDYLAKQTKYIVLDPSLLKTDLKACFTNPNNPLYVEIGMGKGDFIINNAIKNPNINYLGIEKFQTVIVKAHKKALKHNLDNLMMLAYDANLIDQLLNQASVSKIFLNFSDPWPKNRHTNRRLTHPSFLAKFKYVLKEDGVIEFKTDNEGLFAYTINEVLLNDLQSYEILFLTYNLYQLKDNEQLINNIATEYEKKFVALNTRIKKVIFRYL</sequence>
<evidence type="ECO:0000256" key="7">
    <source>
        <dbReference type="HAMAP-Rule" id="MF_01057"/>
    </source>
</evidence>
<evidence type="ECO:0000313" key="8">
    <source>
        <dbReference type="EMBL" id="KEZ22670.1"/>
    </source>
</evidence>
<dbReference type="NCBIfam" id="TIGR00091">
    <property type="entry name" value="tRNA (guanosine(46)-N7)-methyltransferase TrmB"/>
    <property type="match status" value="1"/>
</dbReference>